<accession>A0A922I5G6</accession>
<feature type="transmembrane region" description="Helical" evidence="2">
    <location>
        <begin position="483"/>
        <end position="505"/>
    </location>
</feature>
<feature type="compositionally biased region" description="Basic and acidic residues" evidence="1">
    <location>
        <begin position="65"/>
        <end position="83"/>
    </location>
</feature>
<dbReference type="AlphaFoldDB" id="A0A922I5G6"/>
<dbReference type="Proteomes" id="UP000828236">
    <property type="component" value="Unassembled WGS sequence"/>
</dbReference>
<feature type="transmembrane region" description="Helical" evidence="2">
    <location>
        <begin position="783"/>
        <end position="804"/>
    </location>
</feature>
<feature type="transmembrane region" description="Helical" evidence="2">
    <location>
        <begin position="715"/>
        <end position="738"/>
    </location>
</feature>
<keyword evidence="2" id="KW-0812">Transmembrane</keyword>
<feature type="region of interest" description="Disordered" evidence="1">
    <location>
        <begin position="946"/>
        <end position="1014"/>
    </location>
</feature>
<proteinExistence type="predicted"/>
<reference evidence="4" key="3">
    <citation type="journal article" date="2021" name="World Allergy Organ. J.">
        <title>Chromosome-level assembly of Dermatophagoides farinae genome and transcriptome reveals two novel allergens Der f 37 and Der f 39.</title>
        <authorList>
            <person name="Chen J."/>
            <person name="Cai Z."/>
            <person name="Fan D."/>
            <person name="Hu J."/>
            <person name="Hou Y."/>
            <person name="He Y."/>
            <person name="Zhang Z."/>
            <person name="Zhao Z."/>
            <person name="Gao P."/>
            <person name="Hu W."/>
            <person name="Sun J."/>
            <person name="Li J."/>
            <person name="Ji K."/>
        </authorList>
    </citation>
    <scope>NUCLEOTIDE SEQUENCE</scope>
    <source>
        <strain evidence="4">JKM2019</strain>
    </source>
</reference>
<organism evidence="5 6">
    <name type="scientific">Dermatophagoides farinae</name>
    <name type="common">American house dust mite</name>
    <dbReference type="NCBI Taxonomy" id="6954"/>
    <lineage>
        <taxon>Eukaryota</taxon>
        <taxon>Metazoa</taxon>
        <taxon>Ecdysozoa</taxon>
        <taxon>Arthropoda</taxon>
        <taxon>Chelicerata</taxon>
        <taxon>Arachnida</taxon>
        <taxon>Acari</taxon>
        <taxon>Acariformes</taxon>
        <taxon>Sarcoptiformes</taxon>
        <taxon>Astigmata</taxon>
        <taxon>Psoroptidia</taxon>
        <taxon>Analgoidea</taxon>
        <taxon>Pyroglyphidae</taxon>
        <taxon>Dermatophagoidinae</taxon>
        <taxon>Dermatophagoides</taxon>
    </lineage>
</organism>
<feature type="transmembrane region" description="Helical" evidence="2">
    <location>
        <begin position="824"/>
        <end position="844"/>
    </location>
</feature>
<evidence type="ECO:0000313" key="6">
    <source>
        <dbReference type="Proteomes" id="UP000790347"/>
    </source>
</evidence>
<reference evidence="5" key="1">
    <citation type="submission" date="2013-05" db="EMBL/GenBank/DDBJ databases">
        <authorList>
            <person name="Yim A.K.Y."/>
            <person name="Chan T.F."/>
            <person name="Ji K.M."/>
            <person name="Liu X.Y."/>
            <person name="Zhou J.W."/>
            <person name="Li R.Q."/>
            <person name="Yang K.Y."/>
            <person name="Li J."/>
            <person name="Li M."/>
            <person name="Law P.T.W."/>
            <person name="Wu Y.L."/>
            <person name="Cai Z.L."/>
            <person name="Qin H."/>
            <person name="Bao Y."/>
            <person name="Leung R.K.K."/>
            <person name="Ng P.K.S."/>
            <person name="Zou J."/>
            <person name="Zhong X.J."/>
            <person name="Ran P.X."/>
            <person name="Zhong N.S."/>
            <person name="Liu Z.G."/>
            <person name="Tsui S.K.W."/>
        </authorList>
    </citation>
    <scope>NUCLEOTIDE SEQUENCE</scope>
    <source>
        <strain evidence="5">Derf</strain>
        <tissue evidence="5">Whole organism</tissue>
    </source>
</reference>
<dbReference type="SMART" id="SM00703">
    <property type="entry name" value="NRF"/>
    <property type="match status" value="1"/>
</dbReference>
<feature type="transmembrane region" description="Helical" evidence="2">
    <location>
        <begin position="525"/>
        <end position="548"/>
    </location>
</feature>
<keyword evidence="6" id="KW-1185">Reference proteome</keyword>
<feature type="transmembrane region" description="Helical" evidence="2">
    <location>
        <begin position="643"/>
        <end position="663"/>
    </location>
</feature>
<feature type="transmembrane region" description="Helical" evidence="2">
    <location>
        <begin position="750"/>
        <end position="771"/>
    </location>
</feature>
<dbReference type="EMBL" id="SDOV01000007">
    <property type="protein sequence ID" value="KAH7639681.1"/>
    <property type="molecule type" value="Genomic_DNA"/>
</dbReference>
<feature type="region of interest" description="Disordered" evidence="1">
    <location>
        <begin position="65"/>
        <end position="148"/>
    </location>
</feature>
<evidence type="ECO:0000256" key="2">
    <source>
        <dbReference type="SAM" id="Phobius"/>
    </source>
</evidence>
<comment type="caution">
    <text evidence="5">The sequence shown here is derived from an EMBL/GenBank/DDBJ whole genome shotgun (WGS) entry which is preliminary data.</text>
</comment>
<gene>
    <name evidence="5" type="ORF">DERF_005236</name>
    <name evidence="4" type="ORF">HUG17_3714</name>
</gene>
<reference evidence="4" key="2">
    <citation type="submission" date="2020-06" db="EMBL/GenBank/DDBJ databases">
        <authorList>
            <person name="Ji K."/>
            <person name="Li J."/>
        </authorList>
    </citation>
    <scope>NUCLEOTIDE SEQUENCE</scope>
    <source>
        <strain evidence="4">JKM2019</strain>
        <tissue evidence="4">Whole body</tissue>
    </source>
</reference>
<feature type="compositionally biased region" description="Polar residues" evidence="1">
    <location>
        <begin position="992"/>
        <end position="1006"/>
    </location>
</feature>
<feature type="transmembrane region" description="Helical" evidence="2">
    <location>
        <begin position="856"/>
        <end position="876"/>
    </location>
</feature>
<sequence>MKSTKLLSSLLIITLMIISMMMMIDANNRRIRSSPSLHRISRSSSKTDDKTDDILTTTTLDEIHLDDGEDHNHHHHHDEKPVDSTEMGELSRSSRQVSTSTTTFPTTIEMNSSDESSSEPEKSKSTAAADEEDEDEDDPWADVDDDDETMLKSGKLNIVDQMRQLREQGRYIPYELTTNHMNETISRVVSAYEILDQYYLPSRETWEKLLGLVTGLDVTVQPECFASYFQGVSGFRGYETWAYRFLDVRGRFPESGTLHGKFSSFGEWDECFELESPQSSSTGLTVKSQYCMLEVKIPYPVVNNLEELKQVVDVNHPWFMKMKKYLRNFRLHNLFTPYKLIELLQMTNGTIYRAGLCIPHLCKQYEIENLIQNLTYPIFRMPLQLGPKCYKIDDPVKFKPHQLVAATLITALVAFVILCTIIEFYNINYDRTTAKNNLKLGNVMFQHDLIMKPNLFLYSFSMITNSRSLLKHSRFSSLDSMKFLFMIYIHLYNYFNLQSTIGFVSLKRIFTTYPALAMRSDRYTWFRTTLPFEPIFIISGLVVGFNIHQKLKGSFTKNNYLLYVARLWAQFAATYIGSVFFIYLLPVMNRAPVWENGMSWLDGCLNPQIVLNGLLFISNYNVQMGSMGGRHSPILPMCNPPTWMTSALIQLLVIAPIIVYIAYQLSKRGAYIFFMSIIIIGFLMNLLPFIVFGIKPDVHFLEFETLYETILSHSWYRYGTQAYIGCFLMGIMAGYLLVDFKILLRFEIETTVLVVSFILIQISIAVNNVFWRLDRPPSLILSLTWYTLIRFLGSVGFTGIFFLIASNRCSLFNRLLDWSPLRSISRLAYSYFMVHILIVFYRIFSTKDVQSMTDSMMLQNFAIDVMFTLLLAYLFYCMVECPCVNILNWSQGKIFFDVEHVQQSSNEKSTTMMMMTNGGDGHLHINNNISTATTGSLDQLATTQQQQDKSSALKNVTNNNNNIGYTNNAYVSNGDLSSSSTSSSSTPPPPSINKNNNGDDQQQPIQSKEDVEKC</sequence>
<dbReference type="Proteomes" id="UP000790347">
    <property type="component" value="Unassembled WGS sequence"/>
</dbReference>
<dbReference type="PANTHER" id="PTHR11161">
    <property type="entry name" value="O-ACYLTRANSFERASE"/>
    <property type="match status" value="1"/>
</dbReference>
<keyword evidence="2" id="KW-1133">Transmembrane helix</keyword>
<evidence type="ECO:0000259" key="3">
    <source>
        <dbReference type="SMART" id="SM00703"/>
    </source>
</evidence>
<feature type="transmembrane region" description="Helical" evidence="2">
    <location>
        <begin position="403"/>
        <end position="425"/>
    </location>
</feature>
<dbReference type="EMBL" id="ASGP02000002">
    <property type="protein sequence ID" value="KAH9521593.1"/>
    <property type="molecule type" value="Genomic_DNA"/>
</dbReference>
<feature type="transmembrane region" description="Helical" evidence="2">
    <location>
        <begin position="6"/>
        <end position="24"/>
    </location>
</feature>
<name>A0A922I5G6_DERFA</name>
<dbReference type="InterPro" id="IPR006621">
    <property type="entry name" value="Nose-resist-to-fluoxetine_N"/>
</dbReference>
<feature type="transmembrane region" description="Helical" evidence="2">
    <location>
        <begin position="669"/>
        <end position="694"/>
    </location>
</feature>
<feature type="domain" description="Nose resistant-to-fluoxetine protein N-terminal" evidence="3">
    <location>
        <begin position="221"/>
        <end position="391"/>
    </location>
</feature>
<feature type="compositionally biased region" description="Low complexity" evidence="1">
    <location>
        <begin position="33"/>
        <end position="44"/>
    </location>
</feature>
<protein>
    <recommendedName>
        <fullName evidence="3">Nose resistant-to-fluoxetine protein N-terminal domain-containing protein</fullName>
    </recommendedName>
</protein>
<dbReference type="InterPro" id="IPR052728">
    <property type="entry name" value="O2_lipid_transport_reg"/>
</dbReference>
<feature type="compositionally biased region" description="Low complexity" evidence="1">
    <location>
        <begin position="91"/>
        <end position="107"/>
    </location>
</feature>
<keyword evidence="2" id="KW-0472">Membrane</keyword>
<feature type="compositionally biased region" description="Acidic residues" evidence="1">
    <location>
        <begin position="129"/>
        <end position="148"/>
    </location>
</feature>
<dbReference type="Pfam" id="PF20146">
    <property type="entry name" value="NRF"/>
    <property type="match status" value="1"/>
</dbReference>
<evidence type="ECO:0000313" key="4">
    <source>
        <dbReference type="EMBL" id="KAH7639681.1"/>
    </source>
</evidence>
<feature type="compositionally biased region" description="Low complexity" evidence="1">
    <location>
        <begin position="955"/>
        <end position="968"/>
    </location>
</feature>
<reference evidence="5" key="4">
    <citation type="journal article" date="2022" name="Res Sq">
        <title>Comparative Genomics Reveals Insights into the Divergent Evolution of Astigmatic Mites and Household Pest Adaptations.</title>
        <authorList>
            <person name="Xiong Q."/>
            <person name="Wan A.T.-Y."/>
            <person name="Liu X.-Y."/>
            <person name="Fung C.S.-H."/>
            <person name="Xiao X."/>
            <person name="Malainual N."/>
            <person name="Hou J."/>
            <person name="Wang L."/>
            <person name="Wang M."/>
            <person name="Yang K."/>
            <person name="Cui Y."/>
            <person name="Leung E."/>
            <person name="Nong W."/>
            <person name="Shin S.-K."/>
            <person name="Au S."/>
            <person name="Jeong K.Y."/>
            <person name="Chew F.T."/>
            <person name="Hui J."/>
            <person name="Leung T.F."/>
            <person name="Tungtrongchitr A."/>
            <person name="Zhong N."/>
            <person name="Liu Z."/>
            <person name="Tsui S."/>
        </authorList>
    </citation>
    <scope>NUCLEOTIDE SEQUENCE</scope>
    <source>
        <strain evidence="5">Derf</strain>
        <tissue evidence="5">Whole organism</tissue>
    </source>
</reference>
<dbReference type="PANTHER" id="PTHR11161:SF0">
    <property type="entry name" value="O-ACYLTRANSFERASE LIKE PROTEIN"/>
    <property type="match status" value="1"/>
</dbReference>
<feature type="transmembrane region" description="Helical" evidence="2">
    <location>
        <begin position="560"/>
        <end position="585"/>
    </location>
</feature>
<evidence type="ECO:0000313" key="5">
    <source>
        <dbReference type="EMBL" id="KAH9521593.1"/>
    </source>
</evidence>
<feature type="region of interest" description="Disordered" evidence="1">
    <location>
        <begin position="33"/>
        <end position="53"/>
    </location>
</feature>
<evidence type="ECO:0000256" key="1">
    <source>
        <dbReference type="SAM" id="MobiDB-lite"/>
    </source>
</evidence>